<dbReference type="InterPro" id="IPR051607">
    <property type="entry name" value="Metallo-dep_hydrolases"/>
</dbReference>
<feature type="compositionally biased region" description="Polar residues" evidence="13">
    <location>
        <begin position="1191"/>
        <end position="1201"/>
    </location>
</feature>
<comment type="cofactor">
    <cofactor evidence="1">
        <name>Zn(2+)</name>
        <dbReference type="ChEBI" id="CHEBI:29105"/>
    </cofactor>
</comment>
<evidence type="ECO:0000256" key="5">
    <source>
        <dbReference type="ARBA" id="ARBA00022723"/>
    </source>
</evidence>
<dbReference type="GO" id="GO:0006147">
    <property type="term" value="P:guanine catabolic process"/>
    <property type="evidence" value="ECO:0007669"/>
    <property type="project" value="UniProtKB-UniPathway"/>
</dbReference>
<dbReference type="InterPro" id="IPR014311">
    <property type="entry name" value="Guanine_deaminase"/>
</dbReference>
<dbReference type="SMART" id="SM00268">
    <property type="entry name" value="ACTIN"/>
    <property type="match status" value="1"/>
</dbReference>
<feature type="domain" description="Amidohydrolase-related" evidence="14">
    <location>
        <begin position="1424"/>
        <end position="1803"/>
    </location>
</feature>
<evidence type="ECO:0000256" key="11">
    <source>
        <dbReference type="ARBA" id="ARBA00083147"/>
    </source>
</evidence>
<comment type="catalytic activity">
    <reaction evidence="8">
        <text>guanine + H2O + H(+) = xanthine + NH4(+)</text>
        <dbReference type="Rhea" id="RHEA:14665"/>
        <dbReference type="ChEBI" id="CHEBI:15377"/>
        <dbReference type="ChEBI" id="CHEBI:15378"/>
        <dbReference type="ChEBI" id="CHEBI:16235"/>
        <dbReference type="ChEBI" id="CHEBI:17712"/>
        <dbReference type="ChEBI" id="CHEBI:28938"/>
        <dbReference type="EC" id="3.5.4.3"/>
    </reaction>
</comment>
<dbReference type="SUPFAM" id="SSF53067">
    <property type="entry name" value="Actin-like ATPase domain"/>
    <property type="match status" value="2"/>
</dbReference>
<evidence type="ECO:0000259" key="14">
    <source>
        <dbReference type="Pfam" id="PF01979"/>
    </source>
</evidence>
<feature type="compositionally biased region" description="Acidic residues" evidence="13">
    <location>
        <begin position="28"/>
        <end position="74"/>
    </location>
</feature>
<dbReference type="SUPFAM" id="SSF50978">
    <property type="entry name" value="WD40 repeat-like"/>
    <property type="match status" value="1"/>
</dbReference>
<dbReference type="PANTHER" id="PTHR11271:SF6">
    <property type="entry name" value="GUANINE DEAMINASE"/>
    <property type="match status" value="1"/>
</dbReference>
<evidence type="ECO:0000256" key="8">
    <source>
        <dbReference type="ARBA" id="ARBA00051148"/>
    </source>
</evidence>
<evidence type="ECO:0000256" key="4">
    <source>
        <dbReference type="ARBA" id="ARBA00012781"/>
    </source>
</evidence>
<feature type="region of interest" description="Disordered" evidence="13">
    <location>
        <begin position="1053"/>
        <end position="1096"/>
    </location>
</feature>
<dbReference type="GO" id="GO:0008270">
    <property type="term" value="F:zinc ion binding"/>
    <property type="evidence" value="ECO:0007669"/>
    <property type="project" value="InterPro"/>
</dbReference>
<evidence type="ECO:0000256" key="7">
    <source>
        <dbReference type="ARBA" id="ARBA00022833"/>
    </source>
</evidence>
<dbReference type="Pfam" id="PF00022">
    <property type="entry name" value="Actin"/>
    <property type="match status" value="1"/>
</dbReference>
<dbReference type="GO" id="GO:0005829">
    <property type="term" value="C:cytosol"/>
    <property type="evidence" value="ECO:0007669"/>
    <property type="project" value="TreeGrafter"/>
</dbReference>
<sequence>MQRRSTARATPRKKYTVDAFEGIPELEAAADSDEVELEGDEFEHVDDEDELIDDEDELVDDEVERVDEEDDLGLESDAHDEQALKPARPAKPLKKPDRGGVEIDEARRRWANDLALPTRDKDSNGSGGFRCSLSQSEEARKVEARHEWSWYRSNGGKEAFQSHQRLDLLSAEAVGSYLGDQRDRSFVMGPYTDQKLFHLGVGQSMPLTNAWDVPTGDTDSTAKPEPALRYKPGFILNLGAKVRCLEWVPGQDNKVQYLTTVVSQERGAVDSMDTSASPDSRPPKQSHVCIWRFQADAECYIDTTATPTLKLVLCIDWGAIRSLKWCPTAWPDADSLGLLALIAEDGKLRVLDVPLPSTDDSVAYALAKQVAFELQSPGTVCTCIAWLSPTRISAGCANGSVHFWDLEEILSTNDPGLSLAASKSYITSITSCGPSHPHMLFMLSAGGELSVADISKLPPQVSPLTANPQVNVLSQPLLLWHDYSQRALTTDDDCEIFARSLHKGKHKIAVGKARSIIMATAGSPCHPCILVGTAGGEVFATNPLIKVTNGKADIWQQTWFAHEWRRQTAVEKTAAEQETAGSNDQIDDASITIGKNGLSRILEGFKPERIPPDGKGKASVIGGTNAYTIFEEKTAVTALAWNPNIGCGGWAAAGMAGGLVRVEDIAIIAPGSETTLAQLGLPESFTPARNRIRSRMFQAEKAGEYEPIKVRRKEKPAKAPTAPASGLAANGEGAKPETDGEPEWEEDRVSEEGAIWPIRGGKIVDWPCFYALMAHVYNTINPPFHTPIVLIADPVWTTKEHEKVTQFFFEKFKVPAFTMVDAAMAASYAYGTTTATIVDVGLSKADVTCISDSVLHEIGRSVAVAGCGGEAMTERLMELLTSKKGFTREVCEQLKKSSICEVLPSDADLPTGESTGSDVPSNPAAAASTGADGLAPGQRRPSMAGELPRGPGPNTQVGEEKKLEDEDGVLDIASIVTGGNMSEYLAQKEREKQDRAAARQQQKKGSDAQLLAAAKPAKLPNHKRARNSFMYEDFALHDAMKKAGMSSQSMIDMQSAMGDGPNKRQKSPEPHSAVSDKPVDGGLFAQDGTSTPSAGSGFRREIEVGAERFQAASGGVLERLADAIHRTVQSCPDVNGVNRRSELWDSLIIVGNGSKVRGFREALIDTLQRKYIISPSSATIFTSELPSNLSTPMATGANTPQPQFPGAPHHGGGGVNPLLLAATTAQNPGLHPSSSTLSQLGQPSTSSNVHSSHAQTPTSVKLAKIPEYFPEWKEVGYDEAAFLGAQVAARVLFVVDAGASKGYMSRTDYNEQGPMGIHENMILLMSSRVTSATQVKGVVLFRLLRTVVLHRFPSMALEKTIYIGPFIHCASLTELDICPNGMIGVDEGGKIAYVLRDMKGRQLPAQEGWENAKVVRTERYGFFFPGFIDTHIHASQYPNAGVFGKSTLLDWLNTYTFPLESSFDDLERAARIYNRVVARTLSHGTTTAAYYATVHVPATNLLADICQSRGQRAFVGRVCMDRLSPEYYRDESVESAVRDTQACIDHIKHIDPDFDLITPIITPRFAPSCTDETLAALGKLHHDTGVPCQTHISENVKEIELVRELFPNSESYTHVYDTAGLLTPKTILAHAVHLTPAERYLIKTRQAKISHCPASNTALTSGRAKVRTLLDEGLTVGLGTDVSGGYTSSMLAEAREAIFVSRHVAMDSGDEAKLSVEEALYLATRGGAKVVGLEDRIGGFEVGKDWDAQMVGLDGVEDTVGLDPRGGLVEVFGEETWEEKVAKWVYTGDDRNTVAVWVRGRLVHSRGRV</sequence>
<name>A0A4U0XAR4_9PEZI</name>
<keyword evidence="5" id="KW-0479">Metal-binding</keyword>
<dbReference type="Proteomes" id="UP000309340">
    <property type="component" value="Unassembled WGS sequence"/>
</dbReference>
<evidence type="ECO:0000313" key="15">
    <source>
        <dbReference type="EMBL" id="TKA73191.1"/>
    </source>
</evidence>
<dbReference type="InterPro" id="IPR032466">
    <property type="entry name" value="Metal_Hydrolase"/>
</dbReference>
<dbReference type="InterPro" id="IPR043129">
    <property type="entry name" value="ATPase_NBD"/>
</dbReference>
<organism evidence="15 16">
    <name type="scientific">Friedmanniomyces simplex</name>
    <dbReference type="NCBI Taxonomy" id="329884"/>
    <lineage>
        <taxon>Eukaryota</taxon>
        <taxon>Fungi</taxon>
        <taxon>Dikarya</taxon>
        <taxon>Ascomycota</taxon>
        <taxon>Pezizomycotina</taxon>
        <taxon>Dothideomycetes</taxon>
        <taxon>Dothideomycetidae</taxon>
        <taxon>Mycosphaerellales</taxon>
        <taxon>Teratosphaeriaceae</taxon>
        <taxon>Friedmanniomyces</taxon>
    </lineage>
</organism>
<dbReference type="Gene3D" id="3.90.640.60">
    <property type="match status" value="1"/>
</dbReference>
<keyword evidence="6" id="KW-0378">Hydrolase</keyword>
<dbReference type="STRING" id="329884.A0A4U0XAR4"/>
<dbReference type="InterPro" id="IPR036322">
    <property type="entry name" value="WD40_repeat_dom_sf"/>
</dbReference>
<dbReference type="Gene3D" id="2.30.40.10">
    <property type="entry name" value="Urease, subunit C, domain 1"/>
    <property type="match status" value="1"/>
</dbReference>
<comment type="function">
    <text evidence="9">Catalyzes the hydrolytic deamination of guanine, producing xanthine and ammonia.</text>
</comment>
<accession>A0A4U0XAR4</accession>
<feature type="region of interest" description="Disordered" evidence="13">
    <location>
        <begin position="711"/>
        <end position="748"/>
    </location>
</feature>
<dbReference type="FunFam" id="3.20.20.140:FF:000022">
    <property type="entry name" value="Guanine deaminase"/>
    <property type="match status" value="1"/>
</dbReference>
<dbReference type="Gene3D" id="3.20.20.140">
    <property type="entry name" value="Metal-dependent hydrolases"/>
    <property type="match status" value="1"/>
</dbReference>
<dbReference type="SUPFAM" id="SSF51556">
    <property type="entry name" value="Metallo-dependent hydrolases"/>
    <property type="match status" value="1"/>
</dbReference>
<dbReference type="EC" id="3.5.4.3" evidence="4"/>
<evidence type="ECO:0000256" key="2">
    <source>
        <dbReference type="ARBA" id="ARBA00004984"/>
    </source>
</evidence>
<keyword evidence="16" id="KW-1185">Reference proteome</keyword>
<evidence type="ECO:0000256" key="9">
    <source>
        <dbReference type="ARBA" id="ARBA00056079"/>
    </source>
</evidence>
<dbReference type="InterPro" id="IPR006680">
    <property type="entry name" value="Amidohydro-rel"/>
</dbReference>
<dbReference type="CDD" id="cd01303">
    <property type="entry name" value="GDEase"/>
    <property type="match status" value="1"/>
</dbReference>
<feature type="region of interest" description="Disordered" evidence="13">
    <location>
        <begin position="1191"/>
        <end position="1258"/>
    </location>
</feature>
<comment type="similarity">
    <text evidence="12">Belongs to the actin family.</text>
</comment>
<protein>
    <recommendedName>
        <fullName evidence="10">Probable guanine deaminase</fullName>
        <ecNumber evidence="4">3.5.4.3</ecNumber>
    </recommendedName>
    <alternativeName>
        <fullName evidence="11">Guanine aminohydrolase</fullName>
    </alternativeName>
</protein>
<feature type="region of interest" description="Disordered" evidence="13">
    <location>
        <begin position="905"/>
        <end position="968"/>
    </location>
</feature>
<evidence type="ECO:0000256" key="6">
    <source>
        <dbReference type="ARBA" id="ARBA00022801"/>
    </source>
</evidence>
<dbReference type="Gene3D" id="3.30.420.40">
    <property type="match status" value="3"/>
</dbReference>
<keyword evidence="7" id="KW-0862">Zinc</keyword>
<dbReference type="EMBL" id="NAJQ01000274">
    <property type="protein sequence ID" value="TKA73191.1"/>
    <property type="molecule type" value="Genomic_DNA"/>
</dbReference>
<evidence type="ECO:0000256" key="12">
    <source>
        <dbReference type="RuleBase" id="RU000487"/>
    </source>
</evidence>
<reference evidence="15 16" key="1">
    <citation type="submission" date="2017-03" db="EMBL/GenBank/DDBJ databases">
        <title>Genomes of endolithic fungi from Antarctica.</title>
        <authorList>
            <person name="Coleine C."/>
            <person name="Masonjones S."/>
            <person name="Stajich J.E."/>
        </authorList>
    </citation>
    <scope>NUCLEOTIDE SEQUENCE [LARGE SCALE GENOMIC DNA]</scope>
    <source>
        <strain evidence="15 16">CCFEE 5184</strain>
    </source>
</reference>
<dbReference type="GO" id="GO:0008892">
    <property type="term" value="F:guanine deaminase activity"/>
    <property type="evidence" value="ECO:0007669"/>
    <property type="project" value="UniProtKB-EC"/>
</dbReference>
<dbReference type="Pfam" id="PF01979">
    <property type="entry name" value="Amidohydro_1"/>
    <property type="match status" value="1"/>
</dbReference>
<evidence type="ECO:0000313" key="16">
    <source>
        <dbReference type="Proteomes" id="UP000309340"/>
    </source>
</evidence>
<feature type="compositionally biased region" description="Low complexity" evidence="13">
    <location>
        <begin position="924"/>
        <end position="935"/>
    </location>
</feature>
<dbReference type="OrthoDB" id="74201at2759"/>
<gene>
    <name evidence="15" type="ORF">B0A55_07101</name>
</gene>
<dbReference type="Gene3D" id="2.130.10.10">
    <property type="entry name" value="YVTN repeat-like/Quinoprotein amine dehydrogenase"/>
    <property type="match status" value="1"/>
</dbReference>
<feature type="compositionally biased region" description="Basic and acidic residues" evidence="13">
    <location>
        <begin position="988"/>
        <end position="997"/>
    </location>
</feature>
<feature type="region of interest" description="Disordered" evidence="13">
    <location>
        <begin position="26"/>
        <end position="98"/>
    </location>
</feature>
<feature type="compositionally biased region" description="Polar residues" evidence="13">
    <location>
        <begin position="1223"/>
        <end position="1258"/>
    </location>
</feature>
<comment type="pathway">
    <text evidence="2">Purine metabolism; guanine degradation; xanthine from guanine: step 1/1.</text>
</comment>
<feature type="region of interest" description="Disordered" evidence="13">
    <location>
        <begin position="988"/>
        <end position="1010"/>
    </location>
</feature>
<dbReference type="InterPro" id="IPR004000">
    <property type="entry name" value="Actin"/>
</dbReference>
<proteinExistence type="inferred from homology"/>
<dbReference type="InterPro" id="IPR015943">
    <property type="entry name" value="WD40/YVTN_repeat-like_dom_sf"/>
</dbReference>
<dbReference type="NCBIfam" id="TIGR02967">
    <property type="entry name" value="guan_deamin"/>
    <property type="match status" value="1"/>
</dbReference>
<evidence type="ECO:0000256" key="3">
    <source>
        <dbReference type="ARBA" id="ARBA00006745"/>
    </source>
</evidence>
<evidence type="ECO:0000256" key="10">
    <source>
        <dbReference type="ARBA" id="ARBA00069860"/>
    </source>
</evidence>
<comment type="similarity">
    <text evidence="3">Belongs to the metallo-dependent hydrolases superfamily. ATZ/TRZ family.</text>
</comment>
<dbReference type="UniPathway" id="UPA00603">
    <property type="reaction ID" value="UER00660"/>
</dbReference>
<dbReference type="InterPro" id="IPR011059">
    <property type="entry name" value="Metal-dep_hydrolase_composite"/>
</dbReference>
<feature type="compositionally biased region" description="Acidic residues" evidence="13">
    <location>
        <begin position="739"/>
        <end position="748"/>
    </location>
</feature>
<dbReference type="PANTHER" id="PTHR11271">
    <property type="entry name" value="GUANINE DEAMINASE"/>
    <property type="match status" value="1"/>
</dbReference>
<evidence type="ECO:0000256" key="13">
    <source>
        <dbReference type="SAM" id="MobiDB-lite"/>
    </source>
</evidence>
<evidence type="ECO:0000256" key="1">
    <source>
        <dbReference type="ARBA" id="ARBA00001947"/>
    </source>
</evidence>
<comment type="caution">
    <text evidence="15">The sequence shown here is derived from an EMBL/GenBank/DDBJ whole genome shotgun (WGS) entry which is preliminary data.</text>
</comment>